<dbReference type="InterPro" id="IPR046886">
    <property type="entry name" value="RsmE_MTase_dom"/>
</dbReference>
<protein>
    <recommendedName>
        <fullName evidence="4 12">Ribosomal RNA small subunit methyltransferase E</fullName>
        <ecNumber evidence="3 12">2.1.1.193</ecNumber>
    </recommendedName>
</protein>
<comment type="subcellular location">
    <subcellularLocation>
        <location evidence="1 12">Cytoplasm</location>
    </subcellularLocation>
</comment>
<dbReference type="Pfam" id="PF04452">
    <property type="entry name" value="Methyltrans_RNA"/>
    <property type="match status" value="1"/>
</dbReference>
<dbReference type="NCBIfam" id="TIGR00046">
    <property type="entry name" value="RsmE family RNA methyltransferase"/>
    <property type="match status" value="1"/>
</dbReference>
<comment type="caution">
    <text evidence="15">The sequence shown here is derived from an EMBL/GenBank/DDBJ whole genome shotgun (WGS) entry which is preliminary data.</text>
</comment>
<evidence type="ECO:0000256" key="6">
    <source>
        <dbReference type="ARBA" id="ARBA00022552"/>
    </source>
</evidence>
<organism evidence="15 16">
    <name type="scientific">Lacticaseibacillus yichunensis</name>
    <dbReference type="NCBI Taxonomy" id="2486015"/>
    <lineage>
        <taxon>Bacteria</taxon>
        <taxon>Bacillati</taxon>
        <taxon>Bacillota</taxon>
        <taxon>Bacilli</taxon>
        <taxon>Lactobacillales</taxon>
        <taxon>Lactobacillaceae</taxon>
        <taxon>Lacticaseibacillus</taxon>
    </lineage>
</organism>
<evidence type="ECO:0000313" key="15">
    <source>
        <dbReference type="EMBL" id="MFD1431823.1"/>
    </source>
</evidence>
<comment type="similarity">
    <text evidence="2 12">Belongs to the RNA methyltransferase RsmE family.</text>
</comment>
<dbReference type="RefSeq" id="WP_125696365.1">
    <property type="nucleotide sequence ID" value="NZ_JBHTOG010000015.1"/>
</dbReference>
<feature type="domain" description="Ribosomal RNA small subunit methyltransferase E PUA-like" evidence="14">
    <location>
        <begin position="21"/>
        <end position="63"/>
    </location>
</feature>
<evidence type="ECO:0000256" key="3">
    <source>
        <dbReference type="ARBA" id="ARBA00012328"/>
    </source>
</evidence>
<dbReference type="InterPro" id="IPR029028">
    <property type="entry name" value="Alpha/beta_knot_MTases"/>
</dbReference>
<dbReference type="PANTHER" id="PTHR30027:SF3">
    <property type="entry name" value="16S RRNA (URACIL(1498)-N(3))-METHYLTRANSFERASE"/>
    <property type="match status" value="1"/>
</dbReference>
<dbReference type="GO" id="GO:0032259">
    <property type="term" value="P:methylation"/>
    <property type="evidence" value="ECO:0007669"/>
    <property type="project" value="UniProtKB-KW"/>
</dbReference>
<evidence type="ECO:0000256" key="8">
    <source>
        <dbReference type="ARBA" id="ARBA00022679"/>
    </source>
</evidence>
<dbReference type="Proteomes" id="UP001597192">
    <property type="component" value="Unassembled WGS sequence"/>
</dbReference>
<reference evidence="16" key="1">
    <citation type="journal article" date="2019" name="Int. J. Syst. Evol. Microbiol.">
        <title>The Global Catalogue of Microorganisms (GCM) 10K type strain sequencing project: providing services to taxonomists for standard genome sequencing and annotation.</title>
        <authorList>
            <consortium name="The Broad Institute Genomics Platform"/>
            <consortium name="The Broad Institute Genome Sequencing Center for Infectious Disease"/>
            <person name="Wu L."/>
            <person name="Ma J."/>
        </authorList>
    </citation>
    <scope>NUCLEOTIDE SEQUENCE [LARGE SCALE GENOMIC DNA]</scope>
    <source>
        <strain evidence="16">CCM 8947</strain>
    </source>
</reference>
<sequence length="248" mass="25876">MRRFFVTQALPVETTLTLPSEVADHAIKVLRMQVGDALELADGQGAVVRATIVDVTPLTVHIDEVVPGQVELPLSVHLFCGLPKGDKAEWIVQKATELGASAITFFPSTWATAKWPDAKVERKLARLIAIAQGAAEQSHRALVPAVTYAAGLAEVAAATEAAKLVAYEESAKTGERAVLAATLATHPQSLAVVFGPEGGLTPAEVATLGKAGFLAAGLGPRILRTETAPLYLLSAVSALTELQGASDE</sequence>
<evidence type="ECO:0000259" key="13">
    <source>
        <dbReference type="Pfam" id="PF04452"/>
    </source>
</evidence>
<dbReference type="InterPro" id="IPR046887">
    <property type="entry name" value="RsmE_PUA-like"/>
</dbReference>
<keyword evidence="5 12" id="KW-0963">Cytoplasm</keyword>
<name>A0ABW4CPJ3_9LACO</name>
<keyword evidence="9 12" id="KW-0949">S-adenosyl-L-methionine</keyword>
<dbReference type="NCBIfam" id="NF008692">
    <property type="entry name" value="PRK11713.1-5"/>
    <property type="match status" value="1"/>
</dbReference>
<evidence type="ECO:0000256" key="5">
    <source>
        <dbReference type="ARBA" id="ARBA00022490"/>
    </source>
</evidence>
<evidence type="ECO:0000259" key="14">
    <source>
        <dbReference type="Pfam" id="PF20260"/>
    </source>
</evidence>
<keyword evidence="16" id="KW-1185">Reference proteome</keyword>
<dbReference type="EMBL" id="JBHTOG010000015">
    <property type="protein sequence ID" value="MFD1431823.1"/>
    <property type="molecule type" value="Genomic_DNA"/>
</dbReference>
<dbReference type="InterPro" id="IPR006700">
    <property type="entry name" value="RsmE"/>
</dbReference>
<dbReference type="PIRSF" id="PIRSF015601">
    <property type="entry name" value="MTase_slr0722"/>
    <property type="match status" value="1"/>
</dbReference>
<dbReference type="SUPFAM" id="SSF75217">
    <property type="entry name" value="alpha/beta knot"/>
    <property type="match status" value="1"/>
</dbReference>
<evidence type="ECO:0000256" key="1">
    <source>
        <dbReference type="ARBA" id="ARBA00004496"/>
    </source>
</evidence>
<gene>
    <name evidence="15" type="ORF">ACFQ47_03905</name>
</gene>
<evidence type="ECO:0000256" key="12">
    <source>
        <dbReference type="PIRNR" id="PIRNR015601"/>
    </source>
</evidence>
<dbReference type="Pfam" id="PF20260">
    <property type="entry name" value="PUA_4"/>
    <property type="match status" value="1"/>
</dbReference>
<evidence type="ECO:0000256" key="10">
    <source>
        <dbReference type="ARBA" id="ARBA00025699"/>
    </source>
</evidence>
<comment type="function">
    <text evidence="10 12">Specifically methylates the N3 position of the uracil ring of uridine 1498 (m3U1498) in 16S rRNA. Acts on the fully assembled 30S ribosomal subunit.</text>
</comment>
<dbReference type="InterPro" id="IPR029026">
    <property type="entry name" value="tRNA_m1G_MTases_N"/>
</dbReference>
<dbReference type="Gene3D" id="3.40.1280.10">
    <property type="match status" value="1"/>
</dbReference>
<dbReference type="EC" id="2.1.1.193" evidence="3 12"/>
<evidence type="ECO:0000313" key="16">
    <source>
        <dbReference type="Proteomes" id="UP001597192"/>
    </source>
</evidence>
<evidence type="ECO:0000256" key="9">
    <source>
        <dbReference type="ARBA" id="ARBA00022691"/>
    </source>
</evidence>
<evidence type="ECO:0000256" key="11">
    <source>
        <dbReference type="ARBA" id="ARBA00047944"/>
    </source>
</evidence>
<accession>A0ABW4CPJ3</accession>
<dbReference type="CDD" id="cd18084">
    <property type="entry name" value="RsmE-like"/>
    <property type="match status" value="1"/>
</dbReference>
<evidence type="ECO:0000256" key="2">
    <source>
        <dbReference type="ARBA" id="ARBA00005528"/>
    </source>
</evidence>
<evidence type="ECO:0000256" key="7">
    <source>
        <dbReference type="ARBA" id="ARBA00022603"/>
    </source>
</evidence>
<feature type="domain" description="Ribosomal RNA small subunit methyltransferase E methyltransferase" evidence="13">
    <location>
        <begin position="71"/>
        <end position="236"/>
    </location>
</feature>
<keyword evidence="7 12" id="KW-0489">Methyltransferase</keyword>
<comment type="catalytic activity">
    <reaction evidence="11 12">
        <text>uridine(1498) in 16S rRNA + S-adenosyl-L-methionine = N(3)-methyluridine(1498) in 16S rRNA + S-adenosyl-L-homocysteine + H(+)</text>
        <dbReference type="Rhea" id="RHEA:42920"/>
        <dbReference type="Rhea" id="RHEA-COMP:10283"/>
        <dbReference type="Rhea" id="RHEA-COMP:10284"/>
        <dbReference type="ChEBI" id="CHEBI:15378"/>
        <dbReference type="ChEBI" id="CHEBI:57856"/>
        <dbReference type="ChEBI" id="CHEBI:59789"/>
        <dbReference type="ChEBI" id="CHEBI:65315"/>
        <dbReference type="ChEBI" id="CHEBI:74502"/>
        <dbReference type="EC" id="2.1.1.193"/>
    </reaction>
</comment>
<keyword evidence="8 12" id="KW-0808">Transferase</keyword>
<dbReference type="GO" id="GO:0008168">
    <property type="term" value="F:methyltransferase activity"/>
    <property type="evidence" value="ECO:0007669"/>
    <property type="project" value="UniProtKB-KW"/>
</dbReference>
<dbReference type="PANTHER" id="PTHR30027">
    <property type="entry name" value="RIBOSOMAL RNA SMALL SUBUNIT METHYLTRANSFERASE E"/>
    <property type="match status" value="1"/>
</dbReference>
<evidence type="ECO:0000256" key="4">
    <source>
        <dbReference type="ARBA" id="ARBA00013673"/>
    </source>
</evidence>
<dbReference type="InterPro" id="IPR015947">
    <property type="entry name" value="PUA-like_sf"/>
</dbReference>
<proteinExistence type="inferred from homology"/>
<dbReference type="SUPFAM" id="SSF88697">
    <property type="entry name" value="PUA domain-like"/>
    <property type="match status" value="1"/>
</dbReference>
<keyword evidence="6 12" id="KW-0698">rRNA processing</keyword>